<reference evidence="2 3" key="1">
    <citation type="submission" date="2023-07" db="EMBL/GenBank/DDBJ databases">
        <title>Genomic Encyclopedia of Type Strains, Phase IV (KMG-IV): sequencing the most valuable type-strain genomes for metagenomic binning, comparative biology and taxonomic classification.</title>
        <authorList>
            <person name="Goeker M."/>
        </authorList>
    </citation>
    <scope>NUCLEOTIDE SEQUENCE [LARGE SCALE GENOMIC DNA]</scope>
    <source>
        <strain evidence="2 3">DSM 16784</strain>
    </source>
</reference>
<accession>A0ABU0E461</accession>
<feature type="transmembrane region" description="Helical" evidence="1">
    <location>
        <begin position="20"/>
        <end position="44"/>
    </location>
</feature>
<evidence type="ECO:0000256" key="1">
    <source>
        <dbReference type="SAM" id="Phobius"/>
    </source>
</evidence>
<proteinExistence type="predicted"/>
<sequence>MDTENNITNELFNSPIVNGLLIILIAILTLAIIFLLFKFLFVFIKDKIQSHDTLYFKKDVYNGQSIIILTVNILQPKRKKIIFNRFYVGKRFGQSNELVITEFMGEKLIKKAFPNEFQYVFKYDIYKEDIPANYYNKYEDKRNYGNQINNKGDGNNQIASDFGHTEIIDYRKYNQIIKDIGNSVNISNIHKNMMLHTIELIENEKLTKEDSNDSINIFKKYKDEISGVIGILNILSNFIK</sequence>
<keyword evidence="1" id="KW-0812">Transmembrane</keyword>
<organism evidence="2 3">
    <name type="scientific">Breznakia pachnodae</name>
    <dbReference type="NCBI Taxonomy" id="265178"/>
    <lineage>
        <taxon>Bacteria</taxon>
        <taxon>Bacillati</taxon>
        <taxon>Bacillota</taxon>
        <taxon>Erysipelotrichia</taxon>
        <taxon>Erysipelotrichales</taxon>
        <taxon>Erysipelotrichaceae</taxon>
        <taxon>Breznakia</taxon>
    </lineage>
</organism>
<name>A0ABU0E461_9FIRM</name>
<dbReference type="EMBL" id="JAUSUR010000004">
    <property type="protein sequence ID" value="MDQ0361519.1"/>
    <property type="molecule type" value="Genomic_DNA"/>
</dbReference>
<evidence type="ECO:0000313" key="3">
    <source>
        <dbReference type="Proteomes" id="UP001230220"/>
    </source>
</evidence>
<keyword evidence="1" id="KW-1133">Transmembrane helix</keyword>
<dbReference type="RefSeq" id="WP_307408319.1">
    <property type="nucleotide sequence ID" value="NZ_JAUSUR010000004.1"/>
</dbReference>
<keyword evidence="3" id="KW-1185">Reference proteome</keyword>
<keyword evidence="1" id="KW-0472">Membrane</keyword>
<comment type="caution">
    <text evidence="2">The sequence shown here is derived from an EMBL/GenBank/DDBJ whole genome shotgun (WGS) entry which is preliminary data.</text>
</comment>
<dbReference type="Proteomes" id="UP001230220">
    <property type="component" value="Unassembled WGS sequence"/>
</dbReference>
<evidence type="ECO:0000313" key="2">
    <source>
        <dbReference type="EMBL" id="MDQ0361519.1"/>
    </source>
</evidence>
<protein>
    <submittedName>
        <fullName evidence="2">Membrane protein</fullName>
    </submittedName>
</protein>
<gene>
    <name evidence="2" type="ORF">J2S15_002269</name>
</gene>